<dbReference type="InterPro" id="IPR013857">
    <property type="entry name" value="NADH-UbQ_OxRdtase-assoc_prot30"/>
</dbReference>
<name>A0A975EQX8_9RHOB</name>
<proteinExistence type="inferred from homology"/>
<reference evidence="3" key="1">
    <citation type="submission" date="2020-07" db="EMBL/GenBank/DDBJ databases">
        <title>Genome sequences of bacteria associated with the marine, planktonic diatom Thalassiosira profunda strain ECT2AJA-044.</title>
        <authorList>
            <person name="Gargas C.B."/>
            <person name="Roberts W.R."/>
            <person name="Alverson A.J."/>
        </authorList>
    </citation>
    <scope>NUCLEOTIDE SEQUENCE</scope>
    <source>
        <strain evidence="3">ECT2AJA-044</strain>
    </source>
</reference>
<evidence type="ECO:0000313" key="3">
    <source>
        <dbReference type="EMBL" id="QTN36570.1"/>
    </source>
</evidence>
<comment type="similarity">
    <text evidence="1">Belongs to the CIA30 family.</text>
</comment>
<dbReference type="InterPro" id="IPR039131">
    <property type="entry name" value="NDUFAF1"/>
</dbReference>
<dbReference type="Proteomes" id="UP000665026">
    <property type="component" value="Chromosome"/>
</dbReference>
<organism evidence="3 4">
    <name type="scientific">Cognatishimia activa</name>
    <dbReference type="NCBI Taxonomy" id="1715691"/>
    <lineage>
        <taxon>Bacteria</taxon>
        <taxon>Pseudomonadati</taxon>
        <taxon>Pseudomonadota</taxon>
        <taxon>Alphaproteobacteria</taxon>
        <taxon>Rhodobacterales</taxon>
        <taxon>Paracoccaceae</taxon>
        <taxon>Cognatishimia</taxon>
    </lineage>
</organism>
<evidence type="ECO:0000256" key="1">
    <source>
        <dbReference type="ARBA" id="ARBA00007884"/>
    </source>
</evidence>
<evidence type="ECO:0000313" key="4">
    <source>
        <dbReference type="Proteomes" id="UP000665026"/>
    </source>
</evidence>
<dbReference type="GO" id="GO:0010257">
    <property type="term" value="P:NADH dehydrogenase complex assembly"/>
    <property type="evidence" value="ECO:0007669"/>
    <property type="project" value="TreeGrafter"/>
</dbReference>
<dbReference type="EMBL" id="CP060010">
    <property type="protein sequence ID" value="QTN36570.1"/>
    <property type="molecule type" value="Genomic_DNA"/>
</dbReference>
<sequence>MTMTLKAGAMIGFLTVAAGEARADLWIETFDAEAQQRWSYVQDGVMGGVSDGDLTFEEADGASFARLKGRVSTDNNGGFIQFRAGIRGGLPSETEALRLRVKGNGESYYVFVRTTDRKRPWHSYRASFTATEDWRIVDLDLASFTASHAELPQTFTPENITGIGFVAYGRDFDADLLVSDLGLVMAQ</sequence>
<dbReference type="InterPro" id="IPR008979">
    <property type="entry name" value="Galactose-bd-like_sf"/>
</dbReference>
<dbReference type="KEGG" id="cact:HZ995_03355"/>
<evidence type="ECO:0000259" key="2">
    <source>
        <dbReference type="Pfam" id="PF08547"/>
    </source>
</evidence>
<dbReference type="PANTHER" id="PTHR13194:SF19">
    <property type="entry name" value="NAD(P)-BINDING ROSSMANN-FOLD SUPERFAMILY PROTEIN"/>
    <property type="match status" value="1"/>
</dbReference>
<gene>
    <name evidence="3" type="ORF">HZ995_03355</name>
</gene>
<accession>A0A975EQX8</accession>
<dbReference type="GO" id="GO:0051082">
    <property type="term" value="F:unfolded protein binding"/>
    <property type="evidence" value="ECO:0007669"/>
    <property type="project" value="TreeGrafter"/>
</dbReference>
<dbReference type="RefSeq" id="WP_209357269.1">
    <property type="nucleotide sequence ID" value="NZ_CP060010.1"/>
</dbReference>
<feature type="domain" description="NADH:ubiquinone oxidoreductase intermediate-associated protein 30" evidence="2">
    <location>
        <begin position="33"/>
        <end position="170"/>
    </location>
</feature>
<dbReference type="Pfam" id="PF08547">
    <property type="entry name" value="CIA30"/>
    <property type="match status" value="1"/>
</dbReference>
<dbReference type="PANTHER" id="PTHR13194">
    <property type="entry name" value="COMPLEX I INTERMEDIATE-ASSOCIATED PROTEIN 30"/>
    <property type="match status" value="1"/>
</dbReference>
<dbReference type="AlphaFoldDB" id="A0A975EQX8"/>
<protein>
    <submittedName>
        <fullName evidence="3">CIA30 family protein</fullName>
    </submittedName>
</protein>
<dbReference type="SUPFAM" id="SSF49785">
    <property type="entry name" value="Galactose-binding domain-like"/>
    <property type="match status" value="1"/>
</dbReference>